<dbReference type="EMBL" id="SWAD01000171">
    <property type="protein sequence ID" value="TMQ74648.1"/>
    <property type="molecule type" value="Genomic_DNA"/>
</dbReference>
<dbReference type="Proteomes" id="UP000306324">
    <property type="component" value="Unassembled WGS sequence"/>
</dbReference>
<organism evidence="1 2">
    <name type="scientific">Candidatus Accumulibacter phosphatis</name>
    <dbReference type="NCBI Taxonomy" id="327160"/>
    <lineage>
        <taxon>Bacteria</taxon>
        <taxon>Pseudomonadati</taxon>
        <taxon>Pseudomonadota</taxon>
        <taxon>Betaproteobacteria</taxon>
        <taxon>Candidatus Accumulibacter</taxon>
    </lineage>
</organism>
<gene>
    <name evidence="1" type="ORF">ACCUM_3693</name>
</gene>
<sequence>MLMNSHNRAVHHRVFIVGLGRQVLERFFQRPFLAHRLKRV</sequence>
<name>A0A5S4EH78_9PROT</name>
<protein>
    <submittedName>
        <fullName evidence="1">Uncharacterized protein</fullName>
    </submittedName>
</protein>
<proteinExistence type="predicted"/>
<accession>A0A5S4EH78</accession>
<evidence type="ECO:0000313" key="2">
    <source>
        <dbReference type="Proteomes" id="UP000306324"/>
    </source>
</evidence>
<reference evidence="1 2" key="1">
    <citation type="submission" date="2019-04" db="EMBL/GenBank/DDBJ databases">
        <title>A novel phosphate-accumulating bacterium identified in bioreactor for phosphate removal from wastewater.</title>
        <authorList>
            <person name="Kotlyarov R.Y."/>
            <person name="Beletsky A.V."/>
            <person name="Kallistova A.Y."/>
            <person name="Dorofeev A.G."/>
            <person name="Nikolaev Y.Y."/>
            <person name="Pimenov N.V."/>
            <person name="Ravin N.V."/>
            <person name="Mardanov A.V."/>
        </authorList>
    </citation>
    <scope>NUCLEOTIDE SEQUENCE [LARGE SCALE GENOMIC DNA]</scope>
    <source>
        <strain evidence="1 2">Bin19</strain>
    </source>
</reference>
<dbReference type="AlphaFoldDB" id="A0A5S4EH78"/>
<comment type="caution">
    <text evidence="1">The sequence shown here is derived from an EMBL/GenBank/DDBJ whole genome shotgun (WGS) entry which is preliminary data.</text>
</comment>
<evidence type="ECO:0000313" key="1">
    <source>
        <dbReference type="EMBL" id="TMQ74648.1"/>
    </source>
</evidence>
<keyword evidence="2" id="KW-1185">Reference proteome</keyword>